<reference evidence="2" key="1">
    <citation type="submission" date="2018-06" db="EMBL/GenBank/DDBJ databases">
        <authorList>
            <person name="Zhirakovskaya E."/>
        </authorList>
    </citation>
    <scope>NUCLEOTIDE SEQUENCE</scope>
</reference>
<accession>A0A3B1AAM2</accession>
<feature type="domain" description="HTH arsR-type" evidence="1">
    <location>
        <begin position="7"/>
        <end position="101"/>
    </location>
</feature>
<dbReference type="SMART" id="SM00418">
    <property type="entry name" value="HTH_ARSR"/>
    <property type="match status" value="1"/>
</dbReference>
<evidence type="ECO:0000259" key="1">
    <source>
        <dbReference type="PROSITE" id="PS50987"/>
    </source>
</evidence>
<dbReference type="Pfam" id="PF12840">
    <property type="entry name" value="HTH_20"/>
    <property type="match status" value="1"/>
</dbReference>
<dbReference type="AlphaFoldDB" id="A0A3B1AAM2"/>
<organism evidence="2">
    <name type="scientific">hydrothermal vent metagenome</name>
    <dbReference type="NCBI Taxonomy" id="652676"/>
    <lineage>
        <taxon>unclassified sequences</taxon>
        <taxon>metagenomes</taxon>
        <taxon>ecological metagenomes</taxon>
    </lineage>
</organism>
<dbReference type="Gene3D" id="1.10.10.10">
    <property type="entry name" value="Winged helix-like DNA-binding domain superfamily/Winged helix DNA-binding domain"/>
    <property type="match status" value="1"/>
</dbReference>
<dbReference type="SUPFAM" id="SSF46785">
    <property type="entry name" value="Winged helix' DNA-binding domain"/>
    <property type="match status" value="1"/>
</dbReference>
<dbReference type="GO" id="GO:0003700">
    <property type="term" value="F:DNA-binding transcription factor activity"/>
    <property type="evidence" value="ECO:0007669"/>
    <property type="project" value="InterPro"/>
</dbReference>
<dbReference type="InterPro" id="IPR011991">
    <property type="entry name" value="ArsR-like_HTH"/>
</dbReference>
<dbReference type="InterPro" id="IPR001845">
    <property type="entry name" value="HTH_ArsR_DNA-bd_dom"/>
</dbReference>
<protein>
    <submittedName>
        <fullName evidence="2">Transcriptional regulator, ArsR family</fullName>
    </submittedName>
</protein>
<dbReference type="CDD" id="cd00090">
    <property type="entry name" value="HTH_ARSR"/>
    <property type="match status" value="1"/>
</dbReference>
<dbReference type="PRINTS" id="PR00778">
    <property type="entry name" value="HTHARSR"/>
</dbReference>
<dbReference type="PANTHER" id="PTHR38600:SF2">
    <property type="entry name" value="SLL0088 PROTEIN"/>
    <property type="match status" value="1"/>
</dbReference>
<dbReference type="PANTHER" id="PTHR38600">
    <property type="entry name" value="TRANSCRIPTIONAL REGULATORY PROTEIN"/>
    <property type="match status" value="1"/>
</dbReference>
<proteinExistence type="predicted"/>
<dbReference type="EMBL" id="UOFR01000082">
    <property type="protein sequence ID" value="VAX01092.1"/>
    <property type="molecule type" value="Genomic_DNA"/>
</dbReference>
<gene>
    <name evidence="2" type="ORF">MNBD_GAMMA21-1846</name>
</gene>
<dbReference type="NCBIfam" id="NF033788">
    <property type="entry name" value="HTH_metalloreg"/>
    <property type="match status" value="1"/>
</dbReference>
<evidence type="ECO:0000313" key="2">
    <source>
        <dbReference type="EMBL" id="VAX01092.1"/>
    </source>
</evidence>
<sequence>MVKYSESQQLTNDQLDRTFSALSDPTRRAILARLANGEAQVNDIAAPFGISLPAISKHLKVLEKANLIVRHKDGRLRRCHLTAGPLESAAEWIHFYHQFWGTQLDSLASYLDNSPTSDSK</sequence>
<dbReference type="InterPro" id="IPR036388">
    <property type="entry name" value="WH-like_DNA-bd_sf"/>
</dbReference>
<dbReference type="PROSITE" id="PS50987">
    <property type="entry name" value="HTH_ARSR_2"/>
    <property type="match status" value="1"/>
</dbReference>
<name>A0A3B1AAM2_9ZZZZ</name>
<dbReference type="InterPro" id="IPR036390">
    <property type="entry name" value="WH_DNA-bd_sf"/>
</dbReference>